<dbReference type="EMBL" id="CAFBLW010000088">
    <property type="protein sequence ID" value="CAB4880056.1"/>
    <property type="molecule type" value="Genomic_DNA"/>
</dbReference>
<dbReference type="NCBIfam" id="TIGR01379">
    <property type="entry name" value="thiL"/>
    <property type="match status" value="1"/>
</dbReference>
<dbReference type="SUPFAM" id="SSF56042">
    <property type="entry name" value="PurM C-terminal domain-like"/>
    <property type="match status" value="1"/>
</dbReference>
<dbReference type="SUPFAM" id="SSF55326">
    <property type="entry name" value="PurM N-terminal domain-like"/>
    <property type="match status" value="1"/>
</dbReference>
<dbReference type="InterPro" id="IPR036676">
    <property type="entry name" value="PurM-like_C_sf"/>
</dbReference>
<dbReference type="GO" id="GO:0009030">
    <property type="term" value="F:thiamine-phosphate kinase activity"/>
    <property type="evidence" value="ECO:0007669"/>
    <property type="project" value="InterPro"/>
</dbReference>
<dbReference type="InterPro" id="IPR006283">
    <property type="entry name" value="ThiL-like"/>
</dbReference>
<accession>A0A6J7EAW0</accession>
<dbReference type="PANTHER" id="PTHR30270:SF0">
    <property type="entry name" value="THIAMINE-MONOPHOSPHATE KINASE"/>
    <property type="match status" value="1"/>
</dbReference>
<dbReference type="HAMAP" id="MF_02128">
    <property type="entry name" value="TMP_kinase"/>
    <property type="match status" value="1"/>
</dbReference>
<evidence type="ECO:0000259" key="1">
    <source>
        <dbReference type="Pfam" id="PF00586"/>
    </source>
</evidence>
<reference evidence="2" key="1">
    <citation type="submission" date="2020-05" db="EMBL/GenBank/DDBJ databases">
        <authorList>
            <person name="Chiriac C."/>
            <person name="Salcher M."/>
            <person name="Ghai R."/>
            <person name="Kavagutti S V."/>
        </authorList>
    </citation>
    <scope>NUCLEOTIDE SEQUENCE</scope>
</reference>
<proteinExistence type="inferred from homology"/>
<dbReference type="Gene3D" id="3.30.1330.10">
    <property type="entry name" value="PurM-like, N-terminal domain"/>
    <property type="match status" value="1"/>
</dbReference>
<dbReference type="InterPro" id="IPR036921">
    <property type="entry name" value="PurM-like_N_sf"/>
</dbReference>
<dbReference type="AlphaFoldDB" id="A0A6J7EAW0"/>
<dbReference type="Pfam" id="PF00586">
    <property type="entry name" value="AIRS"/>
    <property type="match status" value="1"/>
</dbReference>
<sequence length="313" mass="33096">MGSSNGAINEAEVIALLAKIFQSTDPRIEVGIGDDAAVVKSIDTPTSRQVITTDMAVEGVHFKKEWSSAFEIGRKVTAANLADLLAMGAIPNYLVVAISLTGFEELSWIKDLAEGIAHEAKLGGASVIGGDLTRGESITISMTALGTTLNPILRSGAEVGDSIYLSSLTGWSAAGLRMLENGLAPKSEAEFKAVSEFRAPTIDYEMNFQKASSMCDISDAILIQAKQLAEASGVALSFDMKAISSAPEFAELSSVAQRLEMDVFEFIFGGGEDHVLLATGKSLPGIYVGEVIAGSGLKGLEMKKAPETWRHFN</sequence>
<dbReference type="CDD" id="cd02194">
    <property type="entry name" value="ThiL"/>
    <property type="match status" value="1"/>
</dbReference>
<evidence type="ECO:0000313" key="2">
    <source>
        <dbReference type="EMBL" id="CAB4880056.1"/>
    </source>
</evidence>
<dbReference type="PANTHER" id="PTHR30270">
    <property type="entry name" value="THIAMINE-MONOPHOSPHATE KINASE"/>
    <property type="match status" value="1"/>
</dbReference>
<dbReference type="InterPro" id="IPR016188">
    <property type="entry name" value="PurM-like_N"/>
</dbReference>
<feature type="domain" description="PurM-like N-terminal" evidence="1">
    <location>
        <begin position="33"/>
        <end position="147"/>
    </location>
</feature>
<dbReference type="GO" id="GO:0009228">
    <property type="term" value="P:thiamine biosynthetic process"/>
    <property type="evidence" value="ECO:0007669"/>
    <property type="project" value="InterPro"/>
</dbReference>
<organism evidence="2">
    <name type="scientific">freshwater metagenome</name>
    <dbReference type="NCBI Taxonomy" id="449393"/>
    <lineage>
        <taxon>unclassified sequences</taxon>
        <taxon>metagenomes</taxon>
        <taxon>ecological metagenomes</taxon>
    </lineage>
</organism>
<name>A0A6J7EAW0_9ZZZZ</name>
<gene>
    <name evidence="2" type="ORF">UFOPK3461_00879</name>
</gene>
<protein>
    <submittedName>
        <fullName evidence="2">Unannotated protein</fullName>
    </submittedName>
</protein>
<dbReference type="Gene3D" id="3.90.650.10">
    <property type="entry name" value="PurM-like C-terminal domain"/>
    <property type="match status" value="1"/>
</dbReference>
<dbReference type="PIRSF" id="PIRSF005303">
    <property type="entry name" value="Thiam_monoph_kin"/>
    <property type="match status" value="1"/>
</dbReference>